<evidence type="ECO:0000259" key="2">
    <source>
        <dbReference type="Pfam" id="PF03732"/>
    </source>
</evidence>
<comment type="caution">
    <text evidence="3">The sequence shown here is derived from an EMBL/GenBank/DDBJ whole genome shotgun (WGS) entry which is preliminary data.</text>
</comment>
<feature type="domain" description="Retrotransposon gag" evidence="2">
    <location>
        <begin position="178"/>
        <end position="277"/>
    </location>
</feature>
<feature type="region of interest" description="Disordered" evidence="1">
    <location>
        <begin position="309"/>
        <end position="332"/>
    </location>
</feature>
<dbReference type="InterPro" id="IPR005162">
    <property type="entry name" value="Retrotrans_gag_dom"/>
</dbReference>
<evidence type="ECO:0000313" key="4">
    <source>
        <dbReference type="Proteomes" id="UP001168877"/>
    </source>
</evidence>
<reference evidence="3" key="1">
    <citation type="journal article" date="2022" name="Plant J.">
        <title>Strategies of tolerance reflected in two North American maple genomes.</title>
        <authorList>
            <person name="McEvoy S.L."/>
            <person name="Sezen U.U."/>
            <person name="Trouern-Trend A."/>
            <person name="McMahon S.M."/>
            <person name="Schaberg P.G."/>
            <person name="Yang J."/>
            <person name="Wegrzyn J.L."/>
            <person name="Swenson N.G."/>
        </authorList>
    </citation>
    <scope>NUCLEOTIDE SEQUENCE</scope>
    <source>
        <strain evidence="3">NS2018</strain>
    </source>
</reference>
<dbReference type="AlphaFoldDB" id="A0AA39VIL7"/>
<accession>A0AA39VIL7</accession>
<name>A0AA39VIL7_ACESA</name>
<dbReference type="PANTHER" id="PTHR35046">
    <property type="entry name" value="ZINC KNUCKLE (CCHC-TYPE) FAMILY PROTEIN"/>
    <property type="match status" value="1"/>
</dbReference>
<feature type="compositionally biased region" description="Basic and acidic residues" evidence="1">
    <location>
        <begin position="52"/>
        <end position="80"/>
    </location>
</feature>
<dbReference type="Pfam" id="PF03732">
    <property type="entry name" value="Retrotrans_gag"/>
    <property type="match status" value="1"/>
</dbReference>
<proteinExistence type="predicted"/>
<dbReference type="PANTHER" id="PTHR35046:SF9">
    <property type="entry name" value="RNA-DIRECTED DNA POLYMERASE"/>
    <property type="match status" value="1"/>
</dbReference>
<organism evidence="3 4">
    <name type="scientific">Acer saccharum</name>
    <name type="common">Sugar maple</name>
    <dbReference type="NCBI Taxonomy" id="4024"/>
    <lineage>
        <taxon>Eukaryota</taxon>
        <taxon>Viridiplantae</taxon>
        <taxon>Streptophyta</taxon>
        <taxon>Embryophyta</taxon>
        <taxon>Tracheophyta</taxon>
        <taxon>Spermatophyta</taxon>
        <taxon>Magnoliopsida</taxon>
        <taxon>eudicotyledons</taxon>
        <taxon>Gunneridae</taxon>
        <taxon>Pentapetalae</taxon>
        <taxon>rosids</taxon>
        <taxon>malvids</taxon>
        <taxon>Sapindales</taxon>
        <taxon>Sapindaceae</taxon>
        <taxon>Hippocastanoideae</taxon>
        <taxon>Acereae</taxon>
        <taxon>Acer</taxon>
    </lineage>
</organism>
<evidence type="ECO:0000313" key="3">
    <source>
        <dbReference type="EMBL" id="KAK0580841.1"/>
    </source>
</evidence>
<reference evidence="3" key="2">
    <citation type="submission" date="2023-06" db="EMBL/GenBank/DDBJ databases">
        <authorList>
            <person name="Swenson N.G."/>
            <person name="Wegrzyn J.L."/>
            <person name="Mcevoy S.L."/>
        </authorList>
    </citation>
    <scope>NUCLEOTIDE SEQUENCE</scope>
    <source>
        <strain evidence="3">NS2018</strain>
        <tissue evidence="3">Leaf</tissue>
    </source>
</reference>
<feature type="region of interest" description="Disordered" evidence="1">
    <location>
        <begin position="52"/>
        <end position="88"/>
    </location>
</feature>
<sequence>MSHDNSKELSNEAPKTVDLDRLFTAMQQHMARMEIQFGEVNDRFGEMNDRLHKVESSSQRERPFRAPNVERRERNLPRNDYEDDYGNDLEEEDRMSNVGVGRFRRGMGGRGVRYGNREDRYGNRGDRYGERVDNNLGSIKVKIPTFQGKTDPEAHLEWEKRIELVFDCHEYFELKKVKLAAIEFTDYAIVWWDQLIVSRRRNGERPIETWEEMKTVMRRRFIPSHYYRGLFQKLQTLTQGSKCVEDYYKEMEIAMIRSDVEEDREATMARFLNGLNRDIANVVEMQHYVELTDMVHMAIKVEQQLKRRGSIRVGQNSGSSSSWKPNWSKRED</sequence>
<evidence type="ECO:0000256" key="1">
    <source>
        <dbReference type="SAM" id="MobiDB-lite"/>
    </source>
</evidence>
<keyword evidence="4" id="KW-1185">Reference proteome</keyword>
<gene>
    <name evidence="3" type="ORF">LWI29_006886</name>
</gene>
<dbReference type="Proteomes" id="UP001168877">
    <property type="component" value="Unassembled WGS sequence"/>
</dbReference>
<dbReference type="EMBL" id="JAUESC010000384">
    <property type="protein sequence ID" value="KAK0580841.1"/>
    <property type="molecule type" value="Genomic_DNA"/>
</dbReference>
<protein>
    <recommendedName>
        <fullName evidence="2">Retrotransposon gag domain-containing protein</fullName>
    </recommendedName>
</protein>
<feature type="compositionally biased region" description="Low complexity" evidence="1">
    <location>
        <begin position="316"/>
        <end position="326"/>
    </location>
</feature>